<name>F4CAK6_SPHS2</name>
<feature type="transmembrane region" description="Helical" evidence="1">
    <location>
        <begin position="89"/>
        <end position="112"/>
    </location>
</feature>
<accession>F4CAK6</accession>
<organism evidence="2">
    <name type="scientific">Sphingobacterium sp. (strain 21)</name>
    <dbReference type="NCBI Taxonomy" id="743722"/>
    <lineage>
        <taxon>Bacteria</taxon>
        <taxon>Pseudomonadati</taxon>
        <taxon>Bacteroidota</taxon>
        <taxon>Sphingobacteriia</taxon>
        <taxon>Sphingobacteriales</taxon>
        <taxon>Sphingobacteriaceae</taxon>
        <taxon>Sphingobacterium</taxon>
    </lineage>
</organism>
<feature type="transmembrane region" description="Helical" evidence="1">
    <location>
        <begin position="7"/>
        <end position="27"/>
    </location>
</feature>
<dbReference type="PATRIC" id="fig|743722.3.peg.5279"/>
<feature type="transmembrane region" description="Helical" evidence="1">
    <location>
        <begin position="118"/>
        <end position="139"/>
    </location>
</feature>
<evidence type="ECO:0000313" key="2">
    <source>
        <dbReference type="EMBL" id="ADZ81484.1"/>
    </source>
</evidence>
<feature type="transmembrane region" description="Helical" evidence="1">
    <location>
        <begin position="39"/>
        <end position="69"/>
    </location>
</feature>
<keyword evidence="1" id="KW-0472">Membrane</keyword>
<protein>
    <submittedName>
        <fullName evidence="2">Uncharacterized protein</fullName>
    </submittedName>
</protein>
<dbReference type="KEGG" id="shg:Sph21_4982"/>
<dbReference type="HOGENOM" id="CLU_1721180_0_0_10"/>
<reference evidence="2" key="1">
    <citation type="submission" date="2011-03" db="EMBL/GenBank/DDBJ databases">
        <title>Complete sequence of Sphingobacterium sp. 21.</title>
        <authorList>
            <consortium name="US DOE Joint Genome Institute"/>
            <person name="Lucas S."/>
            <person name="Copeland A."/>
            <person name="Lapidus A."/>
            <person name="Cheng J.-F."/>
            <person name="Goodwin L."/>
            <person name="Pitluck S."/>
            <person name="Davenport K."/>
            <person name="Detter J.C."/>
            <person name="Han C."/>
            <person name="Tapia R."/>
            <person name="Land M."/>
            <person name="Hauser L."/>
            <person name="Kyrpides N."/>
            <person name="Ivanova N."/>
            <person name="Ovchinnikova G."/>
            <person name="Pagani I."/>
            <person name="Siebers A.K."/>
            <person name="Allgaier M."/>
            <person name="Thelen M.P."/>
            <person name="Hugenholtz P."/>
            <person name="Woyke T."/>
        </authorList>
    </citation>
    <scope>NUCLEOTIDE SEQUENCE</scope>
    <source>
        <strain evidence="2">21</strain>
    </source>
</reference>
<proteinExistence type="predicted"/>
<dbReference type="OrthoDB" id="805675at2"/>
<dbReference type="EMBL" id="CP002584">
    <property type="protein sequence ID" value="ADZ81484.1"/>
    <property type="molecule type" value="Genomic_DNA"/>
</dbReference>
<keyword evidence="1" id="KW-0812">Transmembrane</keyword>
<dbReference type="AlphaFoldDB" id="F4CAK6"/>
<gene>
    <name evidence="2" type="ordered locus">Sph21_4982</name>
</gene>
<evidence type="ECO:0000256" key="1">
    <source>
        <dbReference type="SAM" id="Phobius"/>
    </source>
</evidence>
<sequence>MLIRKIGFNIIVGFFVFPIILKIQQWFSPGVDPIKQDDAGLRAILIAIFGDPFYFLNAIGFSILILLPFQLIKDYHYTKGKELQFPQKVLYFSMLILLLIGLFGSFSNIWWVPWYKNIGYVVYALGLGLVCTTILHFTIDRYTEKNKQSTNNE</sequence>
<keyword evidence="1" id="KW-1133">Transmembrane helix</keyword>